<dbReference type="InterPro" id="IPR010921">
    <property type="entry name" value="Trp_repressor/repl_initiator"/>
</dbReference>
<protein>
    <recommendedName>
        <fullName evidence="1">Chromosomal replication initiator DnaA C-terminal domain-containing protein</fullName>
    </recommendedName>
</protein>
<dbReference type="RefSeq" id="WP_209594053.1">
    <property type="nucleotide sequence ID" value="NZ_JAGJCF010000004.1"/>
</dbReference>
<comment type="caution">
    <text evidence="2">The sequence shown here is derived from an EMBL/GenBank/DDBJ whole genome shotgun (WGS) entry which is preliminary data.</text>
</comment>
<gene>
    <name evidence="2" type="ORF">J6595_08645</name>
</gene>
<keyword evidence="3" id="KW-1185">Reference proteome</keyword>
<sequence>MAAAACRLAQEIAAVGFDVPVAEIRRPSRAENRACDARHVAMYLANTTFGISLSRIALAFGRDRTSIAYAVRRVEEWRDDEAFEQSLQRLEGLATAACRAIDSGVAVKMAAEAQP</sequence>
<evidence type="ECO:0000313" key="2">
    <source>
        <dbReference type="EMBL" id="MBP0615646.1"/>
    </source>
</evidence>
<dbReference type="SMART" id="SM00760">
    <property type="entry name" value="Bac_DnaA_C"/>
    <property type="match status" value="1"/>
</dbReference>
<organism evidence="2 3">
    <name type="scientific">Jiella mangrovi</name>
    <dbReference type="NCBI Taxonomy" id="2821407"/>
    <lineage>
        <taxon>Bacteria</taxon>
        <taxon>Pseudomonadati</taxon>
        <taxon>Pseudomonadota</taxon>
        <taxon>Alphaproteobacteria</taxon>
        <taxon>Hyphomicrobiales</taxon>
        <taxon>Aurantimonadaceae</taxon>
        <taxon>Jiella</taxon>
    </lineage>
</organism>
<dbReference type="CDD" id="cd06571">
    <property type="entry name" value="Bac_DnaA_C"/>
    <property type="match status" value="1"/>
</dbReference>
<dbReference type="SUPFAM" id="SSF48295">
    <property type="entry name" value="TrpR-like"/>
    <property type="match status" value="1"/>
</dbReference>
<proteinExistence type="predicted"/>
<evidence type="ECO:0000259" key="1">
    <source>
        <dbReference type="SMART" id="SM00760"/>
    </source>
</evidence>
<name>A0ABS4BG18_9HYPH</name>
<dbReference type="EMBL" id="JAGJCF010000004">
    <property type="protein sequence ID" value="MBP0615646.1"/>
    <property type="molecule type" value="Genomic_DNA"/>
</dbReference>
<evidence type="ECO:0000313" key="3">
    <source>
        <dbReference type="Proteomes" id="UP000678276"/>
    </source>
</evidence>
<reference evidence="2 3" key="1">
    <citation type="submission" date="2021-04" db="EMBL/GenBank/DDBJ databases">
        <title>Whole genome sequence of Jiella sp. KSK16Y-1.</title>
        <authorList>
            <person name="Tuo L."/>
        </authorList>
    </citation>
    <scope>NUCLEOTIDE SEQUENCE [LARGE SCALE GENOMIC DNA]</scope>
    <source>
        <strain evidence="2 3">KSK16Y-1</strain>
    </source>
</reference>
<dbReference type="Proteomes" id="UP000678276">
    <property type="component" value="Unassembled WGS sequence"/>
</dbReference>
<dbReference type="Gene3D" id="1.10.1750.10">
    <property type="match status" value="1"/>
</dbReference>
<dbReference type="InterPro" id="IPR013159">
    <property type="entry name" value="DnaA_C"/>
</dbReference>
<feature type="domain" description="Chromosomal replication initiator DnaA C-terminal" evidence="1">
    <location>
        <begin position="5"/>
        <end position="74"/>
    </location>
</feature>
<accession>A0ABS4BG18</accession>
<dbReference type="Pfam" id="PF08299">
    <property type="entry name" value="Bac_DnaA_C"/>
    <property type="match status" value="1"/>
</dbReference>